<dbReference type="Proteomes" id="UP001479436">
    <property type="component" value="Unassembled WGS sequence"/>
</dbReference>
<comment type="similarity">
    <text evidence="1">Belongs to the gonadal family.</text>
</comment>
<dbReference type="PANTHER" id="PTHR13054">
    <property type="entry name" value="DIGEORGE SYNDROME CRITICAL REGION 6 DGCR6 FAMILY MEMBER"/>
    <property type="match status" value="1"/>
</dbReference>
<dbReference type="Pfam" id="PF07324">
    <property type="entry name" value="DGCR6"/>
    <property type="match status" value="1"/>
</dbReference>
<accession>A0ABR2WZ88</accession>
<keyword evidence="4" id="KW-1185">Reference proteome</keyword>
<evidence type="ECO:0000256" key="2">
    <source>
        <dbReference type="SAM" id="MobiDB-lite"/>
    </source>
</evidence>
<dbReference type="PANTHER" id="PTHR13054:SF2">
    <property type="entry name" value="PROTEIN DGCR6"/>
    <property type="match status" value="1"/>
</dbReference>
<name>A0ABR2WZ88_9FUNG</name>
<comment type="caution">
    <text evidence="3">The sequence shown here is derived from an EMBL/GenBank/DDBJ whole genome shotgun (WGS) entry which is preliminary data.</text>
</comment>
<evidence type="ECO:0000313" key="4">
    <source>
        <dbReference type="Proteomes" id="UP001479436"/>
    </source>
</evidence>
<proteinExistence type="inferred from homology"/>
<protein>
    <submittedName>
        <fullName evidence="3">Uncharacterized protein</fullName>
    </submittedName>
</protein>
<evidence type="ECO:0000256" key="1">
    <source>
        <dbReference type="ARBA" id="ARBA00005939"/>
    </source>
</evidence>
<dbReference type="EMBL" id="JASJQH010000119">
    <property type="protein sequence ID" value="KAK9766845.1"/>
    <property type="molecule type" value="Genomic_DNA"/>
</dbReference>
<feature type="compositionally biased region" description="Basic and acidic residues" evidence="2">
    <location>
        <begin position="288"/>
        <end position="340"/>
    </location>
</feature>
<feature type="compositionally biased region" description="Basic and acidic residues" evidence="2">
    <location>
        <begin position="381"/>
        <end position="392"/>
    </location>
</feature>
<reference evidence="3 4" key="1">
    <citation type="submission" date="2023-04" db="EMBL/GenBank/DDBJ databases">
        <title>Genome of Basidiobolus ranarum AG-B5.</title>
        <authorList>
            <person name="Stajich J.E."/>
            <person name="Carter-House D."/>
            <person name="Gryganskyi A."/>
        </authorList>
    </citation>
    <scope>NUCLEOTIDE SEQUENCE [LARGE SCALE GENOMIC DNA]</scope>
    <source>
        <strain evidence="3 4">AG-B5</strain>
    </source>
</reference>
<feature type="region of interest" description="Disordered" evidence="2">
    <location>
        <begin position="151"/>
        <end position="410"/>
    </location>
</feature>
<organism evidence="3 4">
    <name type="scientific">Basidiobolus ranarum</name>
    <dbReference type="NCBI Taxonomy" id="34480"/>
    <lineage>
        <taxon>Eukaryota</taxon>
        <taxon>Fungi</taxon>
        <taxon>Fungi incertae sedis</taxon>
        <taxon>Zoopagomycota</taxon>
        <taxon>Entomophthoromycotina</taxon>
        <taxon>Basidiobolomycetes</taxon>
        <taxon>Basidiobolales</taxon>
        <taxon>Basidiobolaceae</taxon>
        <taxon>Basidiobolus</taxon>
    </lineage>
</organism>
<evidence type="ECO:0000313" key="3">
    <source>
        <dbReference type="EMBL" id="KAK9766845.1"/>
    </source>
</evidence>
<gene>
    <name evidence="3" type="ORF">K7432_003777</name>
</gene>
<feature type="compositionally biased region" description="Polar residues" evidence="2">
    <location>
        <begin position="187"/>
        <end position="197"/>
    </location>
</feature>
<dbReference type="InterPro" id="IPR010849">
    <property type="entry name" value="Gonadal"/>
</dbReference>
<feature type="compositionally biased region" description="Basic and acidic residues" evidence="2">
    <location>
        <begin position="250"/>
        <end position="277"/>
    </location>
</feature>
<sequence length="548" mass="61648">MIKQRFKSLINDKCIKSNDGNSNSSAQLPSAIAQLLAIPLSSIPSTSQVTPISTNLNVSAFANLDLTAISPDLIQQVRNDYQRQANVLNELSETTQPSIPQLPTPVHSGFIDTSSCTFGLNPTSSAPQTSNNNDSLPTDYEGILAALKKFQTPPQDPRINPSPSQDPRVPPVPSAIQRLQDPRIKPISNSQSPSSYDSLAKAGIPVSHSQPPQDPRTRPKPSIFQPQVSRVQRNPRVVSEQRTKPNIFRQRAERTPREDSLKHHDSRGKGYVDRDAVSTHGMPSDPRSVIKYDDYLGEEKKISPDDHGRYNPQERRKRSEQPPKEIDYPHKLPRTRDQKPDYSASVKIQNKLPVFEFSDPSNDPLIPKGPRADYISADRPYPIDKTKRDSHYETSGQLEPVKPTAAPTNLKKNTTISPAVLIELSKIAENGTIFAMLDQIRRMQVDREEELFEQRKRMVEDHDKERNKLHAKEILGQLDPREAEALERRLFTELRALDKNIVAEMDKIIQKQQQALQDANVPLFFTTTDKDAIAKQHKILALLSEMAP</sequence>